<accession>Q6BLG0</accession>
<keyword evidence="2" id="KW-0732">Signal</keyword>
<evidence type="ECO:0000256" key="2">
    <source>
        <dbReference type="SAM" id="SignalP"/>
    </source>
</evidence>
<feature type="signal peptide" evidence="2">
    <location>
        <begin position="1"/>
        <end position="26"/>
    </location>
</feature>
<dbReference type="KEGG" id="dha:DEHA2F13750g"/>
<feature type="region of interest" description="Disordered" evidence="1">
    <location>
        <begin position="128"/>
        <end position="153"/>
    </location>
</feature>
<feature type="compositionally biased region" description="Basic and acidic residues" evidence="1">
    <location>
        <begin position="46"/>
        <end position="62"/>
    </location>
</feature>
<dbReference type="EMBL" id="CR382138">
    <property type="protein sequence ID" value="CAG89319.1"/>
    <property type="molecule type" value="Genomic_DNA"/>
</dbReference>
<dbReference type="Proteomes" id="UP000000599">
    <property type="component" value="Chromosome F"/>
</dbReference>
<dbReference type="GeneID" id="2904068"/>
<sequence length="186" mass="19492">MSLQQFHNAPFALASFSLIQFGSIVAENLGGLDSDESGSANNNDDSSPKDKATATVKGKTDTAKNTNTNTNTDTGTTNTAGTTDTTQETTQKPETNIATTTTNTDKVTYNQWGFTGSQSVWGEETKTVSLGSSESSSASHSTHSVKGNKTSNANRISDNIVSYDGLSKKTFLIASLIGISAYISAL</sequence>
<evidence type="ECO:0000313" key="3">
    <source>
        <dbReference type="EMBL" id="CAG89319.1"/>
    </source>
</evidence>
<dbReference type="OMA" id="SENHQYS"/>
<reference evidence="3 4" key="1">
    <citation type="journal article" date="2004" name="Nature">
        <title>Genome evolution in yeasts.</title>
        <authorList>
            <consortium name="Genolevures"/>
            <person name="Dujon B."/>
            <person name="Sherman D."/>
            <person name="Fischer G."/>
            <person name="Durrens P."/>
            <person name="Casaregola S."/>
            <person name="Lafontaine I."/>
            <person name="de Montigny J."/>
            <person name="Marck C."/>
            <person name="Neuveglise C."/>
            <person name="Talla E."/>
            <person name="Goffard N."/>
            <person name="Frangeul L."/>
            <person name="Aigle M."/>
            <person name="Anthouard V."/>
            <person name="Babour A."/>
            <person name="Barbe V."/>
            <person name="Barnay S."/>
            <person name="Blanchin S."/>
            <person name="Beckerich J.M."/>
            <person name="Beyne E."/>
            <person name="Bleykasten C."/>
            <person name="Boisrame A."/>
            <person name="Boyer J."/>
            <person name="Cattolico L."/>
            <person name="Confanioleri F."/>
            <person name="de Daruvar A."/>
            <person name="Despons L."/>
            <person name="Fabre E."/>
            <person name="Fairhead C."/>
            <person name="Ferry-Dumazet H."/>
            <person name="Groppi A."/>
            <person name="Hantraye F."/>
            <person name="Hennequin C."/>
            <person name="Jauniaux N."/>
            <person name="Joyet P."/>
            <person name="Kachouri R."/>
            <person name="Kerrest A."/>
            <person name="Koszul R."/>
            <person name="Lemaire M."/>
            <person name="Lesur I."/>
            <person name="Ma L."/>
            <person name="Muller H."/>
            <person name="Nicaud J.M."/>
            <person name="Nikolski M."/>
            <person name="Oztas S."/>
            <person name="Ozier-Kalogeropoulos O."/>
            <person name="Pellenz S."/>
            <person name="Potier S."/>
            <person name="Richard G.F."/>
            <person name="Straub M.L."/>
            <person name="Suleau A."/>
            <person name="Swennene D."/>
            <person name="Tekaia F."/>
            <person name="Wesolowski-Louvel M."/>
            <person name="Westhof E."/>
            <person name="Wirth B."/>
            <person name="Zeniou-Meyer M."/>
            <person name="Zivanovic I."/>
            <person name="Bolotin-Fukuhara M."/>
            <person name="Thierry A."/>
            <person name="Bouchier C."/>
            <person name="Caudron B."/>
            <person name="Scarpelli C."/>
            <person name="Gaillardin C."/>
            <person name="Weissenbach J."/>
            <person name="Wincker P."/>
            <person name="Souciet J.L."/>
        </authorList>
    </citation>
    <scope>NUCLEOTIDE SEQUENCE [LARGE SCALE GENOMIC DNA]</scope>
    <source>
        <strain evidence="4">ATCC 36239 / CBS 767 / BCRC 21394 / JCM 1990 / NBRC 0083 / IGC 2968</strain>
    </source>
</reference>
<dbReference type="InParanoid" id="Q6BLG0"/>
<dbReference type="RefSeq" id="XP_460961.1">
    <property type="nucleotide sequence ID" value="XM_460961.1"/>
</dbReference>
<dbReference type="AlphaFoldDB" id="Q6BLG0"/>
<feature type="compositionally biased region" description="Low complexity" evidence="1">
    <location>
        <begin position="63"/>
        <end position="96"/>
    </location>
</feature>
<feature type="compositionally biased region" description="Low complexity" evidence="1">
    <location>
        <begin position="129"/>
        <end position="144"/>
    </location>
</feature>
<evidence type="ECO:0000256" key="1">
    <source>
        <dbReference type="SAM" id="MobiDB-lite"/>
    </source>
</evidence>
<dbReference type="OrthoDB" id="4095264at2759"/>
<evidence type="ECO:0000313" key="4">
    <source>
        <dbReference type="Proteomes" id="UP000000599"/>
    </source>
</evidence>
<gene>
    <name evidence="3" type="ordered locus">DEHA2F13750g</name>
</gene>
<feature type="chain" id="PRO_5004270954" evidence="2">
    <location>
        <begin position="27"/>
        <end position="186"/>
    </location>
</feature>
<proteinExistence type="predicted"/>
<dbReference type="VEuPathDB" id="FungiDB:DEHA2F13750g"/>
<name>Q6BLG0_DEBHA</name>
<protein>
    <submittedName>
        <fullName evidence="3">DEHA2F13750p</fullName>
    </submittedName>
</protein>
<keyword evidence="4" id="KW-1185">Reference proteome</keyword>
<dbReference type="eggNOG" id="ENOG502T5XI">
    <property type="taxonomic scope" value="Eukaryota"/>
</dbReference>
<dbReference type="HOGENOM" id="CLU_1454362_0_0_1"/>
<organism evidence="3 4">
    <name type="scientific">Debaryomyces hansenii (strain ATCC 36239 / CBS 767 / BCRC 21394 / JCM 1990 / NBRC 0083 / IGC 2968)</name>
    <name type="common">Yeast</name>
    <name type="synonym">Torulaspora hansenii</name>
    <dbReference type="NCBI Taxonomy" id="284592"/>
    <lineage>
        <taxon>Eukaryota</taxon>
        <taxon>Fungi</taxon>
        <taxon>Dikarya</taxon>
        <taxon>Ascomycota</taxon>
        <taxon>Saccharomycotina</taxon>
        <taxon>Pichiomycetes</taxon>
        <taxon>Debaryomycetaceae</taxon>
        <taxon>Debaryomyces</taxon>
    </lineage>
</organism>
<feature type="region of interest" description="Disordered" evidence="1">
    <location>
        <begin position="35"/>
        <end position="96"/>
    </location>
</feature>